<dbReference type="RefSeq" id="WP_037313620.1">
    <property type="nucleotide sequence ID" value="NZ_CALJZO010000040.1"/>
</dbReference>
<dbReference type="InterPro" id="IPR010290">
    <property type="entry name" value="TM_effector"/>
</dbReference>
<sequence length="417" mass="44263">MPGDTLWRHRDFRLLWAGQTASQFGTFVGVTVLPVLAVTTLAATPLEMGLLTAAENAAFLLLGLPAGVWVDRMRRRPLMVRADLIRGLLLLTIPLAWWAGALTLVHLVTVATLVGACTVFFDIAYQSYLPSLVGRGKLVDGNAKLQVSQSVANVGGPGLAGTLTHLLGAANALATVGGSYLASAWFLRRIRTEEPPPTPHAGQPGLRAQVAEGLRFVFTTPSLRAITLCTASANFAGGMFTAVEVLFLTRELHLSPAGVGWLLACHGVGGVLGAVTAGRLLERVGLVRAIWLVPLVTWPAQLLVPLSEPDWRIALAAVAFVIVSYGIIVYNVAQVSYRQTLCPDHLLGRMNASVRFLVWGVLPIGSLLGGVAGQWLGVSATVWLCSAGNVLALLWVLLSPLRRTPDPVPPSTRPVAS</sequence>
<dbReference type="Proteomes" id="UP000030848">
    <property type="component" value="Unassembled WGS sequence"/>
</dbReference>
<evidence type="ECO:0000256" key="1">
    <source>
        <dbReference type="ARBA" id="ARBA00004651"/>
    </source>
</evidence>
<organism evidence="8 9">
    <name type="scientific">Saccharomonospora viridis</name>
    <dbReference type="NCBI Taxonomy" id="1852"/>
    <lineage>
        <taxon>Bacteria</taxon>
        <taxon>Bacillati</taxon>
        <taxon>Actinomycetota</taxon>
        <taxon>Actinomycetes</taxon>
        <taxon>Pseudonocardiales</taxon>
        <taxon>Pseudonocardiaceae</taxon>
        <taxon>Saccharomonospora</taxon>
    </lineage>
</organism>
<dbReference type="AlphaFoldDB" id="A0A837D939"/>
<feature type="transmembrane region" description="Helical" evidence="7">
    <location>
        <begin position="313"/>
        <end position="333"/>
    </location>
</feature>
<dbReference type="Gene3D" id="1.20.1250.20">
    <property type="entry name" value="MFS general substrate transporter like domains"/>
    <property type="match status" value="1"/>
</dbReference>
<dbReference type="InterPro" id="IPR036259">
    <property type="entry name" value="MFS_trans_sf"/>
</dbReference>
<dbReference type="CDD" id="cd06173">
    <property type="entry name" value="MFS_MefA_like"/>
    <property type="match status" value="1"/>
</dbReference>
<comment type="caution">
    <text evidence="8">The sequence shown here is derived from an EMBL/GenBank/DDBJ whole genome shotgun (WGS) entry which is preliminary data.</text>
</comment>
<proteinExistence type="predicted"/>
<feature type="transmembrane region" description="Helical" evidence="7">
    <location>
        <begin position="21"/>
        <end position="43"/>
    </location>
</feature>
<protein>
    <submittedName>
        <fullName evidence="8">MFS transporter</fullName>
    </submittedName>
</protein>
<evidence type="ECO:0000256" key="3">
    <source>
        <dbReference type="ARBA" id="ARBA00022475"/>
    </source>
</evidence>
<evidence type="ECO:0000256" key="5">
    <source>
        <dbReference type="ARBA" id="ARBA00022989"/>
    </source>
</evidence>
<dbReference type="SUPFAM" id="SSF103473">
    <property type="entry name" value="MFS general substrate transporter"/>
    <property type="match status" value="1"/>
</dbReference>
<dbReference type="PRINTS" id="PR01988">
    <property type="entry name" value="EXPORTERBACE"/>
</dbReference>
<gene>
    <name evidence="8" type="ORF">MINT15_41020</name>
</gene>
<keyword evidence="4 7" id="KW-0812">Transmembrane</keyword>
<keyword evidence="3" id="KW-1003">Cell membrane</keyword>
<evidence type="ECO:0000313" key="8">
    <source>
        <dbReference type="EMBL" id="KHF42296.1"/>
    </source>
</evidence>
<keyword evidence="2" id="KW-0813">Transport</keyword>
<keyword evidence="5 7" id="KW-1133">Transmembrane helix</keyword>
<feature type="transmembrane region" description="Helical" evidence="7">
    <location>
        <begin position="225"/>
        <end position="247"/>
    </location>
</feature>
<evidence type="ECO:0000256" key="6">
    <source>
        <dbReference type="ARBA" id="ARBA00023136"/>
    </source>
</evidence>
<comment type="subcellular location">
    <subcellularLocation>
        <location evidence="1">Cell membrane</location>
        <topology evidence="1">Multi-pass membrane protein</topology>
    </subcellularLocation>
</comment>
<accession>A0A837D939</accession>
<feature type="transmembrane region" description="Helical" evidence="7">
    <location>
        <begin position="82"/>
        <end position="99"/>
    </location>
</feature>
<feature type="transmembrane region" description="Helical" evidence="7">
    <location>
        <begin position="354"/>
        <end position="375"/>
    </location>
</feature>
<reference evidence="8 9" key="1">
    <citation type="submission" date="2014-10" db="EMBL/GenBank/DDBJ databases">
        <title>Genome sequence of Micropolyspora internatus JCM3315.</title>
        <authorList>
            <person name="Shin S.-K."/>
            <person name="Yi H."/>
        </authorList>
    </citation>
    <scope>NUCLEOTIDE SEQUENCE [LARGE SCALE GENOMIC DNA]</scope>
    <source>
        <strain evidence="8 9">JCM 3315</strain>
    </source>
</reference>
<evidence type="ECO:0000256" key="4">
    <source>
        <dbReference type="ARBA" id="ARBA00022692"/>
    </source>
</evidence>
<feature type="transmembrane region" description="Helical" evidence="7">
    <location>
        <begin position="49"/>
        <end position="70"/>
    </location>
</feature>
<evidence type="ECO:0000256" key="7">
    <source>
        <dbReference type="SAM" id="Phobius"/>
    </source>
</evidence>
<dbReference type="OrthoDB" id="9815525at2"/>
<evidence type="ECO:0000313" key="9">
    <source>
        <dbReference type="Proteomes" id="UP000030848"/>
    </source>
</evidence>
<keyword evidence="6 7" id="KW-0472">Membrane</keyword>
<dbReference type="InterPro" id="IPR022324">
    <property type="entry name" value="Bacilysin_exporter_BacE_put"/>
</dbReference>
<dbReference type="Pfam" id="PF05977">
    <property type="entry name" value="MFS_3"/>
    <property type="match status" value="1"/>
</dbReference>
<dbReference type="GO" id="GO:0005886">
    <property type="term" value="C:plasma membrane"/>
    <property type="evidence" value="ECO:0007669"/>
    <property type="project" value="UniProtKB-SubCell"/>
</dbReference>
<dbReference type="PANTHER" id="PTHR23513">
    <property type="entry name" value="INTEGRAL MEMBRANE EFFLUX PROTEIN-RELATED"/>
    <property type="match status" value="1"/>
</dbReference>
<dbReference type="PANTHER" id="PTHR23513:SF6">
    <property type="entry name" value="MAJOR FACILITATOR SUPERFAMILY ASSOCIATED DOMAIN-CONTAINING PROTEIN"/>
    <property type="match status" value="1"/>
</dbReference>
<dbReference type="EMBL" id="JRZE01000008">
    <property type="protein sequence ID" value="KHF42296.1"/>
    <property type="molecule type" value="Genomic_DNA"/>
</dbReference>
<feature type="transmembrane region" description="Helical" evidence="7">
    <location>
        <begin position="289"/>
        <end position="307"/>
    </location>
</feature>
<feature type="transmembrane region" description="Helical" evidence="7">
    <location>
        <begin position="381"/>
        <end position="398"/>
    </location>
</feature>
<feature type="transmembrane region" description="Helical" evidence="7">
    <location>
        <begin position="259"/>
        <end position="277"/>
    </location>
</feature>
<name>A0A837D939_9PSEU</name>
<evidence type="ECO:0000256" key="2">
    <source>
        <dbReference type="ARBA" id="ARBA00022448"/>
    </source>
</evidence>